<proteinExistence type="predicted"/>
<protein>
    <submittedName>
        <fullName evidence="1">Uncharacterized protein</fullName>
    </submittedName>
</protein>
<dbReference type="KEGG" id="nsh:GXM_06533"/>
<name>A0A5P8WAV8_9NOSO</name>
<keyword evidence="2" id="KW-1185">Reference proteome</keyword>
<dbReference type="AlphaFoldDB" id="A0A5P8WAV8"/>
<evidence type="ECO:0000313" key="2">
    <source>
        <dbReference type="Proteomes" id="UP000326678"/>
    </source>
</evidence>
<evidence type="ECO:0000313" key="1">
    <source>
        <dbReference type="EMBL" id="QFS49039.1"/>
    </source>
</evidence>
<reference evidence="1 2" key="1">
    <citation type="submission" date="2019-10" db="EMBL/GenBank/DDBJ databases">
        <title>Genomic and transcriptomic insights into the perfect genentic adaptation of a filamentous nitrogen-fixing cyanobacterium to rice fields.</title>
        <authorList>
            <person name="Chen Z."/>
        </authorList>
    </citation>
    <scope>NUCLEOTIDE SEQUENCE [LARGE SCALE GENOMIC DNA]</scope>
    <source>
        <strain evidence="1">CCNUC1</strain>
    </source>
</reference>
<gene>
    <name evidence="1" type="ORF">GXM_06533</name>
</gene>
<sequence length="38" mass="4464">MPQPRNSLTEQYWDAPTPHSLLPLYTNNFKNQSGLLYK</sequence>
<organism evidence="1 2">
    <name type="scientific">Nostoc sphaeroides CCNUC1</name>
    <dbReference type="NCBI Taxonomy" id="2653204"/>
    <lineage>
        <taxon>Bacteria</taxon>
        <taxon>Bacillati</taxon>
        <taxon>Cyanobacteriota</taxon>
        <taxon>Cyanophyceae</taxon>
        <taxon>Nostocales</taxon>
        <taxon>Nostocaceae</taxon>
        <taxon>Nostoc</taxon>
    </lineage>
</organism>
<dbReference type="EMBL" id="CP045226">
    <property type="protein sequence ID" value="QFS49039.1"/>
    <property type="molecule type" value="Genomic_DNA"/>
</dbReference>
<accession>A0A5P8WAV8</accession>
<dbReference type="Proteomes" id="UP000326678">
    <property type="component" value="Chromosome Gxm1"/>
</dbReference>